<comment type="caution">
    <text evidence="7">The sequence shown here is derived from an EMBL/GenBank/DDBJ whole genome shotgun (WGS) entry which is preliminary data.</text>
</comment>
<keyword evidence="3 4" id="KW-0443">Lipid metabolism</keyword>
<dbReference type="PANTHER" id="PTHR14226">
    <property type="entry name" value="NEUROPATHY TARGET ESTERASE/SWISS CHEESE D.MELANOGASTER"/>
    <property type="match status" value="1"/>
</dbReference>
<sequence length="303" mass="31671">MNRRGSLAILGCGAAAALGACSLKPGEQQGGQASQGHPADADTPSQVSTGQSYPLAWVLSSGGPRGFVHVGVLKALHELGLQPDLVLGSSVGALVGALYAAGMPVADMETLALEASVSGLFRLNLRGQGWISVGGVADMVNDAAGGRRLQHFPTPFAAVALAQQSNTLMAFNWGDAGLAVQAACSIEGQLAPVLIRGQAYLDADRLSPMPVRLAKRLGAQRVLAIDASAYEDQAPPGAEAYRASDLRKRQLTQADAVFADLVLHPAFGYYTGVSREYRERTIDAGYRQTLLQAQALRQLHGLS</sequence>
<dbReference type="Proteomes" id="UP000192505">
    <property type="component" value="Unassembled WGS sequence"/>
</dbReference>
<feature type="region of interest" description="Disordered" evidence="5">
    <location>
        <begin position="26"/>
        <end position="48"/>
    </location>
</feature>
<feature type="active site" description="Proton acceptor" evidence="4">
    <location>
        <position position="202"/>
    </location>
</feature>
<dbReference type="EMBL" id="MTEI01000001">
    <property type="protein sequence ID" value="OQW90016.1"/>
    <property type="molecule type" value="Genomic_DNA"/>
</dbReference>
<comment type="caution">
    <text evidence="4">Lacks conserved residue(s) required for the propagation of feature annotation.</text>
</comment>
<feature type="domain" description="PNPLA" evidence="6">
    <location>
        <begin position="57"/>
        <end position="215"/>
    </location>
</feature>
<dbReference type="PROSITE" id="PS51257">
    <property type="entry name" value="PROKAR_LIPOPROTEIN"/>
    <property type="match status" value="1"/>
</dbReference>
<dbReference type="GO" id="GO:0016042">
    <property type="term" value="P:lipid catabolic process"/>
    <property type="evidence" value="ECO:0007669"/>
    <property type="project" value="UniProtKB-UniRule"/>
</dbReference>
<feature type="active site" description="Nucleophile" evidence="4">
    <location>
        <position position="90"/>
    </location>
</feature>
<dbReference type="InterPro" id="IPR016035">
    <property type="entry name" value="Acyl_Trfase/lysoPLipase"/>
</dbReference>
<keyword evidence="2 4" id="KW-0442">Lipid degradation</keyword>
<feature type="short sequence motif" description="GXSXG" evidence="4">
    <location>
        <begin position="88"/>
        <end position="92"/>
    </location>
</feature>
<evidence type="ECO:0000256" key="5">
    <source>
        <dbReference type="SAM" id="MobiDB-lite"/>
    </source>
</evidence>
<evidence type="ECO:0000256" key="2">
    <source>
        <dbReference type="ARBA" id="ARBA00022963"/>
    </source>
</evidence>
<evidence type="ECO:0000313" key="7">
    <source>
        <dbReference type="EMBL" id="OQW90016.1"/>
    </source>
</evidence>
<dbReference type="AlphaFoldDB" id="A0A1W9KZ41"/>
<dbReference type="Pfam" id="PF01734">
    <property type="entry name" value="Patatin"/>
    <property type="match status" value="1"/>
</dbReference>
<evidence type="ECO:0000313" key="8">
    <source>
        <dbReference type="Proteomes" id="UP000192505"/>
    </source>
</evidence>
<dbReference type="PANTHER" id="PTHR14226:SF29">
    <property type="entry name" value="NEUROPATHY TARGET ESTERASE SWS"/>
    <property type="match status" value="1"/>
</dbReference>
<reference evidence="7 8" key="1">
    <citation type="submission" date="2017-01" db="EMBL/GenBank/DDBJ databases">
        <title>Novel large sulfur bacteria in the metagenomes of groundwater-fed chemosynthetic microbial mats in the Lake Huron basin.</title>
        <authorList>
            <person name="Sharrar A.M."/>
            <person name="Flood B.E."/>
            <person name="Bailey J.V."/>
            <person name="Jones D.S."/>
            <person name="Biddanda B."/>
            <person name="Ruberg S.A."/>
            <person name="Marcus D.N."/>
            <person name="Dick G.J."/>
        </authorList>
    </citation>
    <scope>NUCLEOTIDE SEQUENCE [LARGE SCALE GENOMIC DNA]</scope>
    <source>
        <strain evidence="7">A7</strain>
    </source>
</reference>
<protein>
    <recommendedName>
        <fullName evidence="6">PNPLA domain-containing protein</fullName>
    </recommendedName>
</protein>
<accession>A0A1W9KZ41</accession>
<organism evidence="7 8">
    <name type="scientific">Rhodoferax ferrireducens</name>
    <dbReference type="NCBI Taxonomy" id="192843"/>
    <lineage>
        <taxon>Bacteria</taxon>
        <taxon>Pseudomonadati</taxon>
        <taxon>Pseudomonadota</taxon>
        <taxon>Betaproteobacteria</taxon>
        <taxon>Burkholderiales</taxon>
        <taxon>Comamonadaceae</taxon>
        <taxon>Rhodoferax</taxon>
    </lineage>
</organism>
<dbReference type="InterPro" id="IPR050301">
    <property type="entry name" value="NTE"/>
</dbReference>
<dbReference type="Gene3D" id="3.40.1090.10">
    <property type="entry name" value="Cytosolic phospholipase A2 catalytic domain"/>
    <property type="match status" value="1"/>
</dbReference>
<proteinExistence type="predicted"/>
<dbReference type="GO" id="GO:0016787">
    <property type="term" value="F:hydrolase activity"/>
    <property type="evidence" value="ECO:0007669"/>
    <property type="project" value="UniProtKB-UniRule"/>
</dbReference>
<gene>
    <name evidence="7" type="ORF">BWK72_01940</name>
</gene>
<evidence type="ECO:0000256" key="3">
    <source>
        <dbReference type="ARBA" id="ARBA00023098"/>
    </source>
</evidence>
<dbReference type="InterPro" id="IPR002641">
    <property type="entry name" value="PNPLA_dom"/>
</dbReference>
<keyword evidence="1 4" id="KW-0378">Hydrolase</keyword>
<dbReference type="SUPFAM" id="SSF52151">
    <property type="entry name" value="FabD/lysophospholipase-like"/>
    <property type="match status" value="1"/>
</dbReference>
<evidence type="ECO:0000256" key="1">
    <source>
        <dbReference type="ARBA" id="ARBA00022801"/>
    </source>
</evidence>
<name>A0A1W9KZ41_9BURK</name>
<evidence type="ECO:0000259" key="6">
    <source>
        <dbReference type="PROSITE" id="PS51635"/>
    </source>
</evidence>
<evidence type="ECO:0000256" key="4">
    <source>
        <dbReference type="PROSITE-ProRule" id="PRU01161"/>
    </source>
</evidence>
<dbReference type="PROSITE" id="PS51635">
    <property type="entry name" value="PNPLA"/>
    <property type="match status" value="1"/>
</dbReference>